<dbReference type="Gene3D" id="3.40.630.30">
    <property type="match status" value="1"/>
</dbReference>
<evidence type="ECO:0000256" key="1">
    <source>
        <dbReference type="ARBA" id="ARBA00022679"/>
    </source>
</evidence>
<gene>
    <name evidence="4" type="ORF">C882_1270</name>
</gene>
<dbReference type="InterPro" id="IPR000182">
    <property type="entry name" value="GNAT_dom"/>
</dbReference>
<dbReference type="PATRIC" id="fig|1238182.3.peg.3484"/>
<organism evidence="4 5">
    <name type="scientific">Caenispirillum salinarum AK4</name>
    <dbReference type="NCBI Taxonomy" id="1238182"/>
    <lineage>
        <taxon>Bacteria</taxon>
        <taxon>Pseudomonadati</taxon>
        <taxon>Pseudomonadota</taxon>
        <taxon>Alphaproteobacteria</taxon>
        <taxon>Rhodospirillales</taxon>
        <taxon>Novispirillaceae</taxon>
        <taxon>Caenispirillum</taxon>
    </lineage>
</organism>
<dbReference type="InterPro" id="IPR016181">
    <property type="entry name" value="Acyl_CoA_acyltransferase"/>
</dbReference>
<keyword evidence="5" id="KW-1185">Reference proteome</keyword>
<feature type="domain" description="N-acetyltransferase" evidence="3">
    <location>
        <begin position="6"/>
        <end position="159"/>
    </location>
</feature>
<name>K9GP25_9PROT</name>
<evidence type="ECO:0000313" key="4">
    <source>
        <dbReference type="EMBL" id="EKV27675.1"/>
    </source>
</evidence>
<dbReference type="OrthoDB" id="9804026at2"/>
<dbReference type="RefSeq" id="WP_009541926.1">
    <property type="nucleotide sequence ID" value="NZ_ANHY01000018.1"/>
</dbReference>
<evidence type="ECO:0000313" key="5">
    <source>
        <dbReference type="Proteomes" id="UP000009881"/>
    </source>
</evidence>
<dbReference type="PANTHER" id="PTHR43420:SF12">
    <property type="entry name" value="N-ACETYLTRANSFERASE DOMAIN-CONTAINING PROTEIN"/>
    <property type="match status" value="1"/>
</dbReference>
<dbReference type="Proteomes" id="UP000009881">
    <property type="component" value="Unassembled WGS sequence"/>
</dbReference>
<keyword evidence="1 4" id="KW-0808">Transferase</keyword>
<dbReference type="eggNOG" id="COG0456">
    <property type="taxonomic scope" value="Bacteria"/>
</dbReference>
<dbReference type="Pfam" id="PF00583">
    <property type="entry name" value="Acetyltransf_1"/>
    <property type="match status" value="1"/>
</dbReference>
<protein>
    <submittedName>
        <fullName evidence="4">Ribosomal-protein-S18p-alanine acetyltransferase</fullName>
    </submittedName>
</protein>
<proteinExistence type="predicted"/>
<evidence type="ECO:0000259" key="3">
    <source>
        <dbReference type="PROSITE" id="PS51186"/>
    </source>
</evidence>
<comment type="caution">
    <text evidence="4">The sequence shown here is derived from an EMBL/GenBank/DDBJ whole genome shotgun (WGS) entry which is preliminary data.</text>
</comment>
<dbReference type="GO" id="GO:0016747">
    <property type="term" value="F:acyltransferase activity, transferring groups other than amino-acyl groups"/>
    <property type="evidence" value="ECO:0007669"/>
    <property type="project" value="InterPro"/>
</dbReference>
<dbReference type="SUPFAM" id="SSF55729">
    <property type="entry name" value="Acyl-CoA N-acyltransferases (Nat)"/>
    <property type="match status" value="1"/>
</dbReference>
<evidence type="ECO:0000256" key="2">
    <source>
        <dbReference type="ARBA" id="ARBA00023315"/>
    </source>
</evidence>
<keyword evidence="2" id="KW-0012">Acyltransferase</keyword>
<dbReference type="InterPro" id="IPR050680">
    <property type="entry name" value="YpeA/RimI_acetyltransf"/>
</dbReference>
<sequence length="159" mass="16693">MITEAFELVTVGPAHARVLSMLHQGAFGRDAGWNEGAFERLLGTPGTFGWVAQVAGAEGPQPVALVVARAVADEAEILTIGTLPSVRRKGLARGLVRAAAAEAATRGAGRLFLEVAVDNPAGVALYHALGFEEVGRRKRYYARSDGTRVDAIVMARAVA</sequence>
<dbReference type="EMBL" id="ANHY01000018">
    <property type="protein sequence ID" value="EKV27675.1"/>
    <property type="molecule type" value="Genomic_DNA"/>
</dbReference>
<dbReference type="PANTHER" id="PTHR43420">
    <property type="entry name" value="ACETYLTRANSFERASE"/>
    <property type="match status" value="1"/>
</dbReference>
<dbReference type="PROSITE" id="PS51186">
    <property type="entry name" value="GNAT"/>
    <property type="match status" value="1"/>
</dbReference>
<dbReference type="STRING" id="1238182.C882_1270"/>
<dbReference type="AlphaFoldDB" id="K9GP25"/>
<accession>K9GP25</accession>
<reference evidence="4 5" key="1">
    <citation type="journal article" date="2013" name="Genome Announc.">
        <title>Draft Genome Sequence of an Alphaproteobacterium, Caenispirillum salinarum AK4(T), Isolated from a Solar Saltern.</title>
        <authorList>
            <person name="Khatri I."/>
            <person name="Singh A."/>
            <person name="Korpole S."/>
            <person name="Pinnaka A.K."/>
            <person name="Subramanian S."/>
        </authorList>
    </citation>
    <scope>NUCLEOTIDE SEQUENCE [LARGE SCALE GENOMIC DNA]</scope>
    <source>
        <strain evidence="4 5">AK4</strain>
    </source>
</reference>